<keyword evidence="3" id="KW-1185">Reference proteome</keyword>
<name>A0A0D0BFA3_9AGAR</name>
<dbReference type="GO" id="GO:0016491">
    <property type="term" value="F:oxidoreductase activity"/>
    <property type="evidence" value="ECO:0007669"/>
    <property type="project" value="InterPro"/>
</dbReference>
<accession>A0A0D0BFA3</accession>
<dbReference type="PANTHER" id="PTHR13887:SF41">
    <property type="entry name" value="THIOREDOXIN SUPERFAMILY PROTEIN"/>
    <property type="match status" value="1"/>
</dbReference>
<proteinExistence type="predicted"/>
<dbReference type="InterPro" id="IPR036249">
    <property type="entry name" value="Thioredoxin-like_sf"/>
</dbReference>
<dbReference type="PANTHER" id="PTHR13887">
    <property type="entry name" value="GLUTATHIONE S-TRANSFERASE KAPPA"/>
    <property type="match status" value="1"/>
</dbReference>
<dbReference type="HOGENOM" id="CLU_069253_0_1_1"/>
<dbReference type="Pfam" id="PF01323">
    <property type="entry name" value="DSBA"/>
    <property type="match status" value="1"/>
</dbReference>
<evidence type="ECO:0000313" key="2">
    <source>
        <dbReference type="EMBL" id="KIK62475.1"/>
    </source>
</evidence>
<dbReference type="Proteomes" id="UP000053593">
    <property type="component" value="Unassembled WGS sequence"/>
</dbReference>
<sequence>MSAFNRTIKLTVISDVICPNCNIGQHELIGAISYCKDTLRLPLEFEIEFLPFRLVPTRILPDDNTPKVSKDDFFTNTVGPEPWAAMQSSISKWSQEKSIPITFKGLVSQSTRAHRLSRKAYLLGGQNKQLPFLCAVFRAYLEEDKDVADLDVLSEIAEQSGVMSKGEALEFLNSNELLDEVNTMCEKVRSKVTGVPMTIIDGKWCVQGGQSSEVFVQIFKKLAYTGVHAAPSPFAAPVVEVGASPMNLAAA</sequence>
<gene>
    <name evidence="2" type="ORF">GYMLUDRAFT_41927</name>
</gene>
<evidence type="ECO:0000259" key="1">
    <source>
        <dbReference type="Pfam" id="PF01323"/>
    </source>
</evidence>
<organism evidence="2 3">
    <name type="scientific">Collybiopsis luxurians FD-317 M1</name>
    <dbReference type="NCBI Taxonomy" id="944289"/>
    <lineage>
        <taxon>Eukaryota</taxon>
        <taxon>Fungi</taxon>
        <taxon>Dikarya</taxon>
        <taxon>Basidiomycota</taxon>
        <taxon>Agaricomycotina</taxon>
        <taxon>Agaricomycetes</taxon>
        <taxon>Agaricomycetidae</taxon>
        <taxon>Agaricales</taxon>
        <taxon>Marasmiineae</taxon>
        <taxon>Omphalotaceae</taxon>
        <taxon>Collybiopsis</taxon>
        <taxon>Collybiopsis luxurians</taxon>
    </lineage>
</organism>
<dbReference type="InterPro" id="IPR001853">
    <property type="entry name" value="DSBA-like_thioredoxin_dom"/>
</dbReference>
<dbReference type="SUPFAM" id="SSF52833">
    <property type="entry name" value="Thioredoxin-like"/>
    <property type="match status" value="1"/>
</dbReference>
<evidence type="ECO:0000313" key="3">
    <source>
        <dbReference type="Proteomes" id="UP000053593"/>
    </source>
</evidence>
<dbReference type="Gene3D" id="3.40.30.10">
    <property type="entry name" value="Glutaredoxin"/>
    <property type="match status" value="1"/>
</dbReference>
<dbReference type="OrthoDB" id="1930760at2759"/>
<reference evidence="2 3" key="1">
    <citation type="submission" date="2014-04" db="EMBL/GenBank/DDBJ databases">
        <title>Evolutionary Origins and Diversification of the Mycorrhizal Mutualists.</title>
        <authorList>
            <consortium name="DOE Joint Genome Institute"/>
            <consortium name="Mycorrhizal Genomics Consortium"/>
            <person name="Kohler A."/>
            <person name="Kuo A."/>
            <person name="Nagy L.G."/>
            <person name="Floudas D."/>
            <person name="Copeland A."/>
            <person name="Barry K.W."/>
            <person name="Cichocki N."/>
            <person name="Veneault-Fourrey C."/>
            <person name="LaButti K."/>
            <person name="Lindquist E.A."/>
            <person name="Lipzen A."/>
            <person name="Lundell T."/>
            <person name="Morin E."/>
            <person name="Murat C."/>
            <person name="Riley R."/>
            <person name="Ohm R."/>
            <person name="Sun H."/>
            <person name="Tunlid A."/>
            <person name="Henrissat B."/>
            <person name="Grigoriev I.V."/>
            <person name="Hibbett D.S."/>
            <person name="Martin F."/>
        </authorList>
    </citation>
    <scope>NUCLEOTIDE SEQUENCE [LARGE SCALE GENOMIC DNA]</scope>
    <source>
        <strain evidence="2 3">FD-317 M1</strain>
    </source>
</reference>
<dbReference type="AlphaFoldDB" id="A0A0D0BFA3"/>
<protein>
    <recommendedName>
        <fullName evidence="1">DSBA-like thioredoxin domain-containing protein</fullName>
    </recommendedName>
</protein>
<feature type="domain" description="DSBA-like thioredoxin" evidence="1">
    <location>
        <begin position="11"/>
        <end position="217"/>
    </location>
</feature>
<dbReference type="EMBL" id="KN834767">
    <property type="protein sequence ID" value="KIK62475.1"/>
    <property type="molecule type" value="Genomic_DNA"/>
</dbReference>